<organism evidence="2 3">
    <name type="scientific">Beauveria bassiana D1-5</name>
    <dbReference type="NCBI Taxonomy" id="1245745"/>
    <lineage>
        <taxon>Eukaryota</taxon>
        <taxon>Fungi</taxon>
        <taxon>Dikarya</taxon>
        <taxon>Ascomycota</taxon>
        <taxon>Pezizomycotina</taxon>
        <taxon>Sordariomycetes</taxon>
        <taxon>Hypocreomycetidae</taxon>
        <taxon>Hypocreales</taxon>
        <taxon>Cordycipitaceae</taxon>
        <taxon>Beauveria</taxon>
    </lineage>
</organism>
<proteinExistence type="predicted"/>
<dbReference type="HOGENOM" id="CLU_063083_0_0_1"/>
<evidence type="ECO:0000313" key="3">
    <source>
        <dbReference type="Proteomes" id="UP000030106"/>
    </source>
</evidence>
<keyword evidence="1" id="KW-1133">Transmembrane helix</keyword>
<feature type="transmembrane region" description="Helical" evidence="1">
    <location>
        <begin position="12"/>
        <end position="31"/>
    </location>
</feature>
<feature type="transmembrane region" description="Helical" evidence="1">
    <location>
        <begin position="52"/>
        <end position="74"/>
    </location>
</feature>
<protein>
    <submittedName>
        <fullName evidence="2">Uncharacterized protein</fullName>
    </submittedName>
</protein>
<dbReference type="EMBL" id="ANFO01001084">
    <property type="protein sequence ID" value="KGQ04356.1"/>
    <property type="molecule type" value="Genomic_DNA"/>
</dbReference>
<evidence type="ECO:0000313" key="2">
    <source>
        <dbReference type="EMBL" id="KGQ04356.1"/>
    </source>
</evidence>
<reference evidence="2 3" key="1">
    <citation type="submission" date="2012-10" db="EMBL/GenBank/DDBJ databases">
        <title>Genome sequencing and analysis of entomopathogenic fungi Beauveria bassiana D1-5.</title>
        <authorList>
            <person name="Li Q."/>
            <person name="Wang L."/>
            <person name="Zhang Z."/>
            <person name="Wang Q."/>
            <person name="Ren J."/>
            <person name="Wang M."/>
            <person name="Xu W."/>
            <person name="Wang J."/>
            <person name="Lu Y."/>
            <person name="Du Q."/>
            <person name="Sun Z."/>
        </authorList>
    </citation>
    <scope>NUCLEOTIDE SEQUENCE [LARGE SCALE GENOMIC DNA]</scope>
    <source>
        <strain evidence="2 3">D1-5</strain>
    </source>
</reference>
<dbReference type="AlphaFoldDB" id="A0A0A2V907"/>
<accession>A0A0A2V907</accession>
<evidence type="ECO:0000256" key="1">
    <source>
        <dbReference type="SAM" id="Phobius"/>
    </source>
</evidence>
<gene>
    <name evidence="2" type="ORF">BBAD15_g10410</name>
</gene>
<keyword evidence="1" id="KW-0812">Transmembrane</keyword>
<dbReference type="Proteomes" id="UP000030106">
    <property type="component" value="Unassembled WGS sequence"/>
</dbReference>
<dbReference type="OrthoDB" id="2281895at2759"/>
<feature type="transmembrane region" description="Helical" evidence="1">
    <location>
        <begin position="80"/>
        <end position="99"/>
    </location>
</feature>
<keyword evidence="1" id="KW-0472">Membrane</keyword>
<comment type="caution">
    <text evidence="2">The sequence shown here is derived from an EMBL/GenBank/DDBJ whole genome shotgun (WGS) entry which is preliminary data.</text>
</comment>
<sequence length="334" mass="36499">MAPPLVLTARTRTLMIVPIFLAIATVFALFAHSDVNTPMLWSQCHAHARIPALSRVPLLGTPLCYLVSFFRAALDATRGRAIMAVVLALVGALLTVCAAESARGCNRPARLVANPTPAWLLFNLLGGALVWQLLIVPAQIQRLRNVFLAHKVGTADEEGEVGGDRLAALRLDRDRNVADSRGRRAGILPAGIRFGVQRTWDYTAERTVHLETHRRSLLAVYALPFLSSLLAHSAIIWSLTRPDDRKEMTRSCVTFIVIDFAFIGATVLYWVLVETNWKVPAYMVGLSALLGPGAGVLGGWLLRENVIQTELDAVLDLAVTEETADEPSEQTPLL</sequence>
<feature type="transmembrane region" description="Helical" evidence="1">
    <location>
        <begin position="279"/>
        <end position="302"/>
    </location>
</feature>
<feature type="transmembrane region" description="Helical" evidence="1">
    <location>
        <begin position="120"/>
        <end position="140"/>
    </location>
</feature>
<feature type="transmembrane region" description="Helical" evidence="1">
    <location>
        <begin position="218"/>
        <end position="240"/>
    </location>
</feature>
<feature type="transmembrane region" description="Helical" evidence="1">
    <location>
        <begin position="252"/>
        <end position="273"/>
    </location>
</feature>
<name>A0A0A2V907_BEABA</name>